<dbReference type="Pfam" id="PF12276">
    <property type="entry name" value="DUF3617"/>
    <property type="match status" value="1"/>
</dbReference>
<accession>A0ABQ1JEB6</accession>
<gene>
    <name evidence="2" type="ORF">GCM10011503_14430</name>
</gene>
<feature type="signal peptide" evidence="1">
    <location>
        <begin position="1"/>
        <end position="19"/>
    </location>
</feature>
<evidence type="ECO:0008006" key="4">
    <source>
        <dbReference type="Google" id="ProtNLM"/>
    </source>
</evidence>
<organism evidence="2 3">
    <name type="scientific">Henriciella pelagia</name>
    <dbReference type="NCBI Taxonomy" id="1977912"/>
    <lineage>
        <taxon>Bacteria</taxon>
        <taxon>Pseudomonadati</taxon>
        <taxon>Pseudomonadota</taxon>
        <taxon>Alphaproteobacteria</taxon>
        <taxon>Hyphomonadales</taxon>
        <taxon>Hyphomonadaceae</taxon>
        <taxon>Henriciella</taxon>
    </lineage>
</organism>
<dbReference type="RefSeq" id="WP_158084666.1">
    <property type="nucleotide sequence ID" value="NZ_BMKF01000001.1"/>
</dbReference>
<dbReference type="EMBL" id="BMKF01000001">
    <property type="protein sequence ID" value="GGB66759.1"/>
    <property type="molecule type" value="Genomic_DNA"/>
</dbReference>
<name>A0ABQ1JEB6_9PROT</name>
<keyword evidence="3" id="KW-1185">Reference proteome</keyword>
<evidence type="ECO:0000313" key="2">
    <source>
        <dbReference type="EMBL" id="GGB66759.1"/>
    </source>
</evidence>
<reference evidence="3" key="1">
    <citation type="journal article" date="2019" name="Int. J. Syst. Evol. Microbiol.">
        <title>The Global Catalogue of Microorganisms (GCM) 10K type strain sequencing project: providing services to taxonomists for standard genome sequencing and annotation.</title>
        <authorList>
            <consortium name="The Broad Institute Genomics Platform"/>
            <consortium name="The Broad Institute Genome Sequencing Center for Infectious Disease"/>
            <person name="Wu L."/>
            <person name="Ma J."/>
        </authorList>
    </citation>
    <scope>NUCLEOTIDE SEQUENCE [LARGE SCALE GENOMIC DNA]</scope>
    <source>
        <strain evidence="3">CGMCC 1.15928</strain>
    </source>
</reference>
<sequence length="137" mass="14204">MKYTLTAAACLITASAALAEPEVTEGLWSYQATATLGIMPIVDKGNYCIKGQQASASFEELLNDINPNCTVTDGTYDASTYAFTLSCTGGPQGQLDGTVSVQGGQATLRATGWTGTIESQVPVIVSASAKKLRPTCS</sequence>
<keyword evidence="1" id="KW-0732">Signal</keyword>
<proteinExistence type="predicted"/>
<evidence type="ECO:0000313" key="3">
    <source>
        <dbReference type="Proteomes" id="UP000628854"/>
    </source>
</evidence>
<evidence type="ECO:0000256" key="1">
    <source>
        <dbReference type="SAM" id="SignalP"/>
    </source>
</evidence>
<protein>
    <recommendedName>
        <fullName evidence="4">DUF3617 family protein</fullName>
    </recommendedName>
</protein>
<dbReference type="InterPro" id="IPR022061">
    <property type="entry name" value="DUF3617"/>
</dbReference>
<dbReference type="Proteomes" id="UP000628854">
    <property type="component" value="Unassembled WGS sequence"/>
</dbReference>
<comment type="caution">
    <text evidence="2">The sequence shown here is derived from an EMBL/GenBank/DDBJ whole genome shotgun (WGS) entry which is preliminary data.</text>
</comment>
<feature type="chain" id="PRO_5045943994" description="DUF3617 family protein" evidence="1">
    <location>
        <begin position="20"/>
        <end position="137"/>
    </location>
</feature>